<feature type="region of interest" description="Disordered" evidence="1">
    <location>
        <begin position="151"/>
        <end position="286"/>
    </location>
</feature>
<sequence>MHSFRLLLAVLGKAAFAATLDTALEPRDTTCSTPYGIGTCILTSSCAGTSVPNYCPGAADIECCVRTCKTPLGSGFCDDTSNACTGGAYVPNYCPGATNIQCCVASCNTGSATGNCLWTGSTCANSFVPNYCPGPNDVECCLSSVAKSATVPASSDPSTPQTVTVDDSPPPESTADPQTSKTAGDPPASGATSNPSHTGTAGNSEPSQDGASTPLGDANSSAGSPYYSDSPGNTGNPSSPTGTSKHPTTNLKTGGSGNAATDPPLSGSGSSSGPDSSEGSTALGSPKHISTGAIAGISIIGFITLAVMIGGVIWLVRKKKREGQGHKIQEISEGPLVVVGRRVGHELDGSPLHEVGQHLSREPPAYAQELYSMEIYEMRGHKQ</sequence>
<organism evidence="4 5">
    <name type="scientific">Hyaloscypha variabilis (strain UAMH 11265 / GT02V1 / F)</name>
    <name type="common">Meliniomyces variabilis</name>
    <dbReference type="NCBI Taxonomy" id="1149755"/>
    <lineage>
        <taxon>Eukaryota</taxon>
        <taxon>Fungi</taxon>
        <taxon>Dikarya</taxon>
        <taxon>Ascomycota</taxon>
        <taxon>Pezizomycotina</taxon>
        <taxon>Leotiomycetes</taxon>
        <taxon>Helotiales</taxon>
        <taxon>Hyaloscyphaceae</taxon>
        <taxon>Hyaloscypha</taxon>
        <taxon>Hyaloscypha variabilis</taxon>
    </lineage>
</organism>
<evidence type="ECO:0000313" key="5">
    <source>
        <dbReference type="Proteomes" id="UP000235786"/>
    </source>
</evidence>
<feature type="compositionally biased region" description="Polar residues" evidence="1">
    <location>
        <begin position="151"/>
        <end position="165"/>
    </location>
</feature>
<name>A0A2J6S8T4_HYAVF</name>
<keyword evidence="2" id="KW-0472">Membrane</keyword>
<feature type="compositionally biased region" description="Low complexity" evidence="1">
    <location>
        <begin position="266"/>
        <end position="280"/>
    </location>
</feature>
<feature type="compositionally biased region" description="Polar residues" evidence="1">
    <location>
        <begin position="190"/>
        <end position="211"/>
    </location>
</feature>
<evidence type="ECO:0000256" key="1">
    <source>
        <dbReference type="SAM" id="MobiDB-lite"/>
    </source>
</evidence>
<evidence type="ECO:0000256" key="3">
    <source>
        <dbReference type="SAM" id="SignalP"/>
    </source>
</evidence>
<keyword evidence="2" id="KW-1133">Transmembrane helix</keyword>
<dbReference type="OrthoDB" id="3556372at2759"/>
<proteinExistence type="predicted"/>
<gene>
    <name evidence="4" type="ORF">L207DRAFT_575963</name>
</gene>
<evidence type="ECO:0000313" key="4">
    <source>
        <dbReference type="EMBL" id="PMD47166.1"/>
    </source>
</evidence>
<keyword evidence="5" id="KW-1185">Reference proteome</keyword>
<dbReference type="AlphaFoldDB" id="A0A2J6S8T4"/>
<evidence type="ECO:0000256" key="2">
    <source>
        <dbReference type="SAM" id="Phobius"/>
    </source>
</evidence>
<dbReference type="Proteomes" id="UP000235786">
    <property type="component" value="Unassembled WGS sequence"/>
</dbReference>
<keyword evidence="3" id="KW-0732">Signal</keyword>
<protein>
    <recommendedName>
        <fullName evidence="6">Mid2 domain-containing protein</fullName>
    </recommendedName>
</protein>
<feature type="chain" id="PRO_5014382735" description="Mid2 domain-containing protein" evidence="3">
    <location>
        <begin position="18"/>
        <end position="383"/>
    </location>
</feature>
<feature type="transmembrane region" description="Helical" evidence="2">
    <location>
        <begin position="293"/>
        <end position="316"/>
    </location>
</feature>
<dbReference type="EMBL" id="KZ613938">
    <property type="protein sequence ID" value="PMD47166.1"/>
    <property type="molecule type" value="Genomic_DNA"/>
</dbReference>
<feature type="compositionally biased region" description="Polar residues" evidence="1">
    <location>
        <begin position="230"/>
        <end position="253"/>
    </location>
</feature>
<keyword evidence="2" id="KW-0812">Transmembrane</keyword>
<accession>A0A2J6S8T4</accession>
<reference evidence="4 5" key="1">
    <citation type="submission" date="2016-04" db="EMBL/GenBank/DDBJ databases">
        <title>A degradative enzymes factory behind the ericoid mycorrhizal symbiosis.</title>
        <authorList>
            <consortium name="DOE Joint Genome Institute"/>
            <person name="Martino E."/>
            <person name="Morin E."/>
            <person name="Grelet G."/>
            <person name="Kuo A."/>
            <person name="Kohler A."/>
            <person name="Daghino S."/>
            <person name="Barry K."/>
            <person name="Choi C."/>
            <person name="Cichocki N."/>
            <person name="Clum A."/>
            <person name="Copeland A."/>
            <person name="Hainaut M."/>
            <person name="Haridas S."/>
            <person name="Labutti K."/>
            <person name="Lindquist E."/>
            <person name="Lipzen A."/>
            <person name="Khouja H.-R."/>
            <person name="Murat C."/>
            <person name="Ohm R."/>
            <person name="Olson A."/>
            <person name="Spatafora J."/>
            <person name="Veneault-Fourrey C."/>
            <person name="Henrissat B."/>
            <person name="Grigoriev I."/>
            <person name="Martin F."/>
            <person name="Perotto S."/>
        </authorList>
    </citation>
    <scope>NUCLEOTIDE SEQUENCE [LARGE SCALE GENOMIC DNA]</scope>
    <source>
        <strain evidence="4 5">F</strain>
    </source>
</reference>
<feature type="signal peptide" evidence="3">
    <location>
        <begin position="1"/>
        <end position="17"/>
    </location>
</feature>
<evidence type="ECO:0008006" key="6">
    <source>
        <dbReference type="Google" id="ProtNLM"/>
    </source>
</evidence>